<gene>
    <name evidence="1" type="ORF">SPRG_02853</name>
</gene>
<evidence type="ECO:0000313" key="1">
    <source>
        <dbReference type="EMBL" id="KDO32376.1"/>
    </source>
</evidence>
<dbReference type="KEGG" id="spar:SPRG_02853"/>
<accession>A0A067D0T3</accession>
<dbReference type="VEuPathDB" id="FungiDB:SPRG_02853"/>
<dbReference type="AlphaFoldDB" id="A0A067D0T3"/>
<proteinExistence type="predicted"/>
<reference evidence="1 2" key="1">
    <citation type="journal article" date="2013" name="PLoS Genet.">
        <title>Distinctive expansion of potential virulence genes in the genome of the oomycete fish pathogen Saprolegnia parasitica.</title>
        <authorList>
            <person name="Jiang R.H."/>
            <person name="de Bruijn I."/>
            <person name="Haas B.J."/>
            <person name="Belmonte R."/>
            <person name="Lobach L."/>
            <person name="Christie J."/>
            <person name="van den Ackerveken G."/>
            <person name="Bottin A."/>
            <person name="Bulone V."/>
            <person name="Diaz-Moreno S.M."/>
            <person name="Dumas B."/>
            <person name="Fan L."/>
            <person name="Gaulin E."/>
            <person name="Govers F."/>
            <person name="Grenville-Briggs L.J."/>
            <person name="Horner N.R."/>
            <person name="Levin J.Z."/>
            <person name="Mammella M."/>
            <person name="Meijer H.J."/>
            <person name="Morris P."/>
            <person name="Nusbaum C."/>
            <person name="Oome S."/>
            <person name="Phillips A.J."/>
            <person name="van Rooyen D."/>
            <person name="Rzeszutek E."/>
            <person name="Saraiva M."/>
            <person name="Secombes C.J."/>
            <person name="Seidl M.F."/>
            <person name="Snel B."/>
            <person name="Stassen J.H."/>
            <person name="Sykes S."/>
            <person name="Tripathy S."/>
            <person name="van den Berg H."/>
            <person name="Vega-Arreguin J.C."/>
            <person name="Wawra S."/>
            <person name="Young S.K."/>
            <person name="Zeng Q."/>
            <person name="Dieguez-Uribeondo J."/>
            <person name="Russ C."/>
            <person name="Tyler B.M."/>
            <person name="van West P."/>
        </authorList>
    </citation>
    <scope>NUCLEOTIDE SEQUENCE [LARGE SCALE GENOMIC DNA]</scope>
    <source>
        <strain evidence="1 2">CBS 223.65</strain>
    </source>
</reference>
<dbReference type="GeneID" id="24125392"/>
<organism evidence="1 2">
    <name type="scientific">Saprolegnia parasitica (strain CBS 223.65)</name>
    <dbReference type="NCBI Taxonomy" id="695850"/>
    <lineage>
        <taxon>Eukaryota</taxon>
        <taxon>Sar</taxon>
        <taxon>Stramenopiles</taxon>
        <taxon>Oomycota</taxon>
        <taxon>Saprolegniomycetes</taxon>
        <taxon>Saprolegniales</taxon>
        <taxon>Saprolegniaceae</taxon>
        <taxon>Saprolegnia</taxon>
    </lineage>
</organism>
<protein>
    <submittedName>
        <fullName evidence="1">Uncharacterized protein</fullName>
    </submittedName>
</protein>
<keyword evidence="2" id="KW-1185">Reference proteome</keyword>
<dbReference type="STRING" id="695850.A0A067D0T3"/>
<dbReference type="OrthoDB" id="65397at2759"/>
<sequence>MASEPAWACVASSAFPLVYAYGKDMSLGGRQSRVLEKDHAKLLQALEQQLKLKGTTHANKAETLLFYSHAPFLTQLELELVLARLAEQFQAINQLGFRLAILEMVRRIQGQFKHKDVSDATKVG</sequence>
<evidence type="ECO:0000313" key="2">
    <source>
        <dbReference type="Proteomes" id="UP000030745"/>
    </source>
</evidence>
<dbReference type="Proteomes" id="UP000030745">
    <property type="component" value="Unassembled WGS sequence"/>
</dbReference>
<dbReference type="RefSeq" id="XP_012196830.1">
    <property type="nucleotide sequence ID" value="XM_012341440.1"/>
</dbReference>
<name>A0A067D0T3_SAPPC</name>
<dbReference type="EMBL" id="KK583195">
    <property type="protein sequence ID" value="KDO32376.1"/>
    <property type="molecule type" value="Genomic_DNA"/>
</dbReference>